<dbReference type="NCBIfam" id="TIGR00129">
    <property type="entry name" value="fdhD_narQ"/>
    <property type="match status" value="1"/>
</dbReference>
<dbReference type="Pfam" id="PF02634">
    <property type="entry name" value="FdhD-NarQ"/>
    <property type="match status" value="1"/>
</dbReference>
<dbReference type="GO" id="GO:0097163">
    <property type="term" value="F:sulfur carrier activity"/>
    <property type="evidence" value="ECO:0007669"/>
    <property type="project" value="UniProtKB-UniRule"/>
</dbReference>
<keyword evidence="5" id="KW-1185">Reference proteome</keyword>
<dbReference type="GO" id="GO:0005737">
    <property type="term" value="C:cytoplasm"/>
    <property type="evidence" value="ECO:0007669"/>
    <property type="project" value="UniProtKB-SubCell"/>
</dbReference>
<feature type="binding site" evidence="3">
    <location>
        <begin position="266"/>
        <end position="271"/>
    </location>
    <ligand>
        <name>Mo-bis(molybdopterin guanine dinucleotide)</name>
        <dbReference type="ChEBI" id="CHEBI:60539"/>
    </ligand>
</feature>
<gene>
    <name evidence="3" type="primary">fdhD</name>
    <name evidence="4" type="ORF">FF011L_46930</name>
</gene>
<comment type="function">
    <text evidence="3">Required for formate dehydrogenase (FDH) activity. Acts as a sulfur carrier protein that transfers sulfur from IscS to the molybdenum cofactor prior to its insertion into FDH.</text>
</comment>
<evidence type="ECO:0000256" key="3">
    <source>
        <dbReference type="HAMAP-Rule" id="MF_00187"/>
    </source>
</evidence>
<dbReference type="EMBL" id="CP036262">
    <property type="protein sequence ID" value="QDS95892.1"/>
    <property type="molecule type" value="Genomic_DNA"/>
</dbReference>
<dbReference type="HAMAP" id="MF_00187">
    <property type="entry name" value="FdhD"/>
    <property type="match status" value="1"/>
</dbReference>
<evidence type="ECO:0000256" key="1">
    <source>
        <dbReference type="ARBA" id="ARBA00022490"/>
    </source>
</evidence>
<protein>
    <recommendedName>
        <fullName evidence="3">Sulfur carrier protein FdhD</fullName>
    </recommendedName>
</protein>
<dbReference type="PANTHER" id="PTHR30592:SF1">
    <property type="entry name" value="SULFUR CARRIER PROTEIN FDHD"/>
    <property type="match status" value="1"/>
</dbReference>
<dbReference type="GO" id="GO:0006777">
    <property type="term" value="P:Mo-molybdopterin cofactor biosynthetic process"/>
    <property type="evidence" value="ECO:0007669"/>
    <property type="project" value="UniProtKB-UniRule"/>
</dbReference>
<name>A0A517MLY0_9BACT</name>
<organism evidence="4 5">
    <name type="scientific">Roseimaritima multifibrata</name>
    <dbReference type="NCBI Taxonomy" id="1930274"/>
    <lineage>
        <taxon>Bacteria</taxon>
        <taxon>Pseudomonadati</taxon>
        <taxon>Planctomycetota</taxon>
        <taxon>Planctomycetia</taxon>
        <taxon>Pirellulales</taxon>
        <taxon>Pirellulaceae</taxon>
        <taxon>Roseimaritima</taxon>
    </lineage>
</organism>
<dbReference type="KEGG" id="rml:FF011L_46930"/>
<evidence type="ECO:0000313" key="5">
    <source>
        <dbReference type="Proteomes" id="UP000320672"/>
    </source>
</evidence>
<dbReference type="OrthoDB" id="9782042at2"/>
<feature type="active site" description="Cysteine persulfide intermediate" evidence="3">
    <location>
        <position position="124"/>
    </location>
</feature>
<comment type="similarity">
    <text evidence="3">Belongs to the FdhD family.</text>
</comment>
<accession>A0A517MLY0</accession>
<sequence>MSGSIKPIVIQAGSRGYEVCRVEDDEWATLTDSLAIEEPLEIRIVQTIDGTKCESPISVTMRTPGDDTELALGFLLSEGLIRSASDIEGVRLCSKGSIVRVYLPAHCRIDTERLRRHFYTSSSCGVCGKTSIDAVTVHIQQPLEALPQAISPELIHSLPDKLRATQRLFDSTGGLHASGLFSTSGELICLREDVGRHNALDKLIGSQSYADDSRFSESILVVSGRVSFELVQKALVAGIPVLVAVGAPSSLAIDLAERHQMTLIGFVRNQRFNIYCGQDRIRRRR</sequence>
<dbReference type="GO" id="GO:0016783">
    <property type="term" value="F:sulfurtransferase activity"/>
    <property type="evidence" value="ECO:0007669"/>
    <property type="project" value="InterPro"/>
</dbReference>
<dbReference type="NCBIfam" id="NF001943">
    <property type="entry name" value="PRK00724.1-2"/>
    <property type="match status" value="1"/>
</dbReference>
<dbReference type="PIRSF" id="PIRSF015626">
    <property type="entry name" value="FdhD"/>
    <property type="match status" value="1"/>
</dbReference>
<keyword evidence="1 3" id="KW-0963">Cytoplasm</keyword>
<dbReference type="PANTHER" id="PTHR30592">
    <property type="entry name" value="FORMATE DEHYDROGENASE"/>
    <property type="match status" value="1"/>
</dbReference>
<comment type="subcellular location">
    <subcellularLocation>
        <location evidence="3">Cytoplasm</location>
    </subcellularLocation>
</comment>
<keyword evidence="2 3" id="KW-0501">Molybdenum cofactor biosynthesis</keyword>
<proteinExistence type="inferred from homology"/>
<dbReference type="InterPro" id="IPR003786">
    <property type="entry name" value="FdhD"/>
</dbReference>
<dbReference type="Gene3D" id="3.10.20.10">
    <property type="match status" value="1"/>
</dbReference>
<dbReference type="SUPFAM" id="SSF53927">
    <property type="entry name" value="Cytidine deaminase-like"/>
    <property type="match status" value="1"/>
</dbReference>
<dbReference type="RefSeq" id="WP_145354114.1">
    <property type="nucleotide sequence ID" value="NZ_CP036262.1"/>
</dbReference>
<dbReference type="AlphaFoldDB" id="A0A517MLY0"/>
<dbReference type="Proteomes" id="UP000320672">
    <property type="component" value="Chromosome"/>
</dbReference>
<dbReference type="InterPro" id="IPR016193">
    <property type="entry name" value="Cytidine_deaminase-like"/>
</dbReference>
<evidence type="ECO:0000313" key="4">
    <source>
        <dbReference type="EMBL" id="QDS95892.1"/>
    </source>
</evidence>
<evidence type="ECO:0000256" key="2">
    <source>
        <dbReference type="ARBA" id="ARBA00023150"/>
    </source>
</evidence>
<reference evidence="4 5" key="1">
    <citation type="submission" date="2019-02" db="EMBL/GenBank/DDBJ databases">
        <title>Deep-cultivation of Planctomycetes and their phenomic and genomic characterization uncovers novel biology.</title>
        <authorList>
            <person name="Wiegand S."/>
            <person name="Jogler M."/>
            <person name="Boedeker C."/>
            <person name="Pinto D."/>
            <person name="Vollmers J."/>
            <person name="Rivas-Marin E."/>
            <person name="Kohn T."/>
            <person name="Peeters S.H."/>
            <person name="Heuer A."/>
            <person name="Rast P."/>
            <person name="Oberbeckmann S."/>
            <person name="Bunk B."/>
            <person name="Jeske O."/>
            <person name="Meyerdierks A."/>
            <person name="Storesund J.E."/>
            <person name="Kallscheuer N."/>
            <person name="Luecker S."/>
            <person name="Lage O.M."/>
            <person name="Pohl T."/>
            <person name="Merkel B.J."/>
            <person name="Hornburger P."/>
            <person name="Mueller R.-W."/>
            <person name="Bruemmer F."/>
            <person name="Labrenz M."/>
            <person name="Spormann A.M."/>
            <person name="Op den Camp H."/>
            <person name="Overmann J."/>
            <person name="Amann R."/>
            <person name="Jetten M.S.M."/>
            <person name="Mascher T."/>
            <person name="Medema M.H."/>
            <person name="Devos D.P."/>
            <person name="Kaster A.-K."/>
            <person name="Ovreas L."/>
            <person name="Rohde M."/>
            <person name="Galperin M.Y."/>
            <person name="Jogler C."/>
        </authorList>
    </citation>
    <scope>NUCLEOTIDE SEQUENCE [LARGE SCALE GENOMIC DNA]</scope>
    <source>
        <strain evidence="4 5">FF011L</strain>
    </source>
</reference>
<dbReference type="Gene3D" id="3.40.140.10">
    <property type="entry name" value="Cytidine Deaminase, domain 2"/>
    <property type="match status" value="1"/>
</dbReference>